<dbReference type="Proteomes" id="UP001367508">
    <property type="component" value="Unassembled WGS sequence"/>
</dbReference>
<gene>
    <name evidence="1" type="ORF">VNO77_15516</name>
</gene>
<name>A0AAN9QVW6_CANGL</name>
<comment type="caution">
    <text evidence="1">The sequence shown here is derived from an EMBL/GenBank/DDBJ whole genome shotgun (WGS) entry which is preliminary data.</text>
</comment>
<keyword evidence="2" id="KW-1185">Reference proteome</keyword>
<evidence type="ECO:0000313" key="2">
    <source>
        <dbReference type="Proteomes" id="UP001367508"/>
    </source>
</evidence>
<accession>A0AAN9QVW6</accession>
<proteinExistence type="predicted"/>
<protein>
    <submittedName>
        <fullName evidence="1">Uncharacterized protein</fullName>
    </submittedName>
</protein>
<evidence type="ECO:0000313" key="1">
    <source>
        <dbReference type="EMBL" id="KAK7345093.1"/>
    </source>
</evidence>
<reference evidence="1 2" key="1">
    <citation type="submission" date="2024-01" db="EMBL/GenBank/DDBJ databases">
        <title>The genomes of 5 underutilized Papilionoideae crops provide insights into root nodulation and disease resistanc.</title>
        <authorList>
            <person name="Jiang F."/>
        </authorList>
    </citation>
    <scope>NUCLEOTIDE SEQUENCE [LARGE SCALE GENOMIC DNA]</scope>
    <source>
        <strain evidence="1">LVBAO_FW01</strain>
        <tissue evidence="1">Leaves</tissue>
    </source>
</reference>
<sequence length="96" mass="11302">MRWLIGMKIKLVIVYVLLLVYFNPRSKAFHEMLGDHELLICMQFKCYLYQVEVLVSTWLGYTALTMPKFHAYPIESSFSYVTGKQKVSTRTRKAET</sequence>
<dbReference type="AlphaFoldDB" id="A0AAN9QVW6"/>
<organism evidence="1 2">
    <name type="scientific">Canavalia gladiata</name>
    <name type="common">Sword bean</name>
    <name type="synonym">Dolichos gladiatus</name>
    <dbReference type="NCBI Taxonomy" id="3824"/>
    <lineage>
        <taxon>Eukaryota</taxon>
        <taxon>Viridiplantae</taxon>
        <taxon>Streptophyta</taxon>
        <taxon>Embryophyta</taxon>
        <taxon>Tracheophyta</taxon>
        <taxon>Spermatophyta</taxon>
        <taxon>Magnoliopsida</taxon>
        <taxon>eudicotyledons</taxon>
        <taxon>Gunneridae</taxon>
        <taxon>Pentapetalae</taxon>
        <taxon>rosids</taxon>
        <taxon>fabids</taxon>
        <taxon>Fabales</taxon>
        <taxon>Fabaceae</taxon>
        <taxon>Papilionoideae</taxon>
        <taxon>50 kb inversion clade</taxon>
        <taxon>NPAAA clade</taxon>
        <taxon>indigoferoid/millettioid clade</taxon>
        <taxon>Phaseoleae</taxon>
        <taxon>Canavalia</taxon>
    </lineage>
</organism>
<dbReference type="EMBL" id="JAYMYQ010000003">
    <property type="protein sequence ID" value="KAK7345093.1"/>
    <property type="molecule type" value="Genomic_DNA"/>
</dbReference>